<dbReference type="Pfam" id="PF02517">
    <property type="entry name" value="Rce1-like"/>
    <property type="match status" value="1"/>
</dbReference>
<comment type="caution">
    <text evidence="4">The sequence shown here is derived from an EMBL/GenBank/DDBJ whole genome shotgun (WGS) entry which is preliminary data.</text>
</comment>
<dbReference type="Proteomes" id="UP000095094">
    <property type="component" value="Unassembled WGS sequence"/>
</dbReference>
<comment type="similarity">
    <text evidence="1">Belongs to the UPF0177 family.</text>
</comment>
<dbReference type="GO" id="GO:0080120">
    <property type="term" value="P:CAAX-box protein maturation"/>
    <property type="evidence" value="ECO:0007669"/>
    <property type="project" value="UniProtKB-ARBA"/>
</dbReference>
<keyword evidence="2" id="KW-1133">Transmembrane helix</keyword>
<feature type="transmembrane region" description="Helical" evidence="2">
    <location>
        <begin position="12"/>
        <end position="33"/>
    </location>
</feature>
<evidence type="ECO:0000256" key="1">
    <source>
        <dbReference type="ARBA" id="ARBA00009067"/>
    </source>
</evidence>
<feature type="transmembrane region" description="Helical" evidence="2">
    <location>
        <begin position="137"/>
        <end position="155"/>
    </location>
</feature>
<dbReference type="InterPro" id="IPR003675">
    <property type="entry name" value="Rce1/LyrA-like_dom"/>
</dbReference>
<keyword evidence="2" id="KW-0812">Transmembrane</keyword>
<feature type="transmembrane region" description="Helical" evidence="2">
    <location>
        <begin position="39"/>
        <end position="57"/>
    </location>
</feature>
<dbReference type="GO" id="GO:0004175">
    <property type="term" value="F:endopeptidase activity"/>
    <property type="evidence" value="ECO:0007669"/>
    <property type="project" value="UniProtKB-ARBA"/>
</dbReference>
<protein>
    <recommendedName>
        <fullName evidence="3">CAAX prenyl protease 2/Lysostaphin resistance protein A-like domain-containing protein</fullName>
    </recommendedName>
</protein>
<name>A0A1E5GCX0_9ENTE</name>
<evidence type="ECO:0000256" key="2">
    <source>
        <dbReference type="SAM" id="Phobius"/>
    </source>
</evidence>
<dbReference type="RefSeq" id="WP_069664298.1">
    <property type="nucleotide sequence ID" value="NZ_JBHUJJ010000001.1"/>
</dbReference>
<evidence type="ECO:0000259" key="3">
    <source>
        <dbReference type="Pfam" id="PF02517"/>
    </source>
</evidence>
<feature type="domain" description="CAAX prenyl protease 2/Lysostaphin resistance protein A-like" evidence="3">
    <location>
        <begin position="104"/>
        <end position="194"/>
    </location>
</feature>
<accession>A0A1E5GCX0</accession>
<organism evidence="4 5">
    <name type="scientific">Enterococcus termitis</name>
    <dbReference type="NCBI Taxonomy" id="332950"/>
    <lineage>
        <taxon>Bacteria</taxon>
        <taxon>Bacillati</taxon>
        <taxon>Bacillota</taxon>
        <taxon>Bacilli</taxon>
        <taxon>Lactobacillales</taxon>
        <taxon>Enterococcaceae</taxon>
        <taxon>Enterococcus</taxon>
    </lineage>
</organism>
<dbReference type="AlphaFoldDB" id="A0A1E5GCX0"/>
<gene>
    <name evidence="4" type="ORF">BCR25_08560</name>
</gene>
<dbReference type="EMBL" id="MIJY01000043">
    <property type="protein sequence ID" value="OEG10517.1"/>
    <property type="molecule type" value="Genomic_DNA"/>
</dbReference>
<feature type="transmembrane region" description="Helical" evidence="2">
    <location>
        <begin position="77"/>
        <end position="93"/>
    </location>
</feature>
<evidence type="ECO:0000313" key="5">
    <source>
        <dbReference type="Proteomes" id="UP000095094"/>
    </source>
</evidence>
<evidence type="ECO:0000313" key="4">
    <source>
        <dbReference type="EMBL" id="OEG10517.1"/>
    </source>
</evidence>
<feature type="transmembrane region" description="Helical" evidence="2">
    <location>
        <begin position="105"/>
        <end position="125"/>
    </location>
</feature>
<sequence length="197" mass="22507">MNKKVFYDSIISMGFTIVTSVVLVTLVLFSRIVLKIDNVLLTLTVPTIVSLVIVPYVISKISGTVTMSFKLDDRNKIILMIFFFSLFAFVYVGSENINLPTNQKIIIIIHFLMIAFAEEFFYRYFIFNIISQNARCVHTVIITSLIFAFVGHISEPFLDNLLYRLPLGILFSVIRVWSKSISVPTVIHAIYNLLIII</sequence>
<reference evidence="5" key="1">
    <citation type="submission" date="2016-09" db="EMBL/GenBank/DDBJ databases">
        <authorList>
            <person name="Gulvik C.A."/>
        </authorList>
    </citation>
    <scope>NUCLEOTIDE SEQUENCE [LARGE SCALE GENOMIC DNA]</scope>
    <source>
        <strain evidence="5">LMG 8895</strain>
    </source>
</reference>
<dbReference type="OrthoDB" id="2414621at2"/>
<proteinExistence type="inferred from homology"/>
<keyword evidence="2" id="KW-0472">Membrane</keyword>
<keyword evidence="5" id="KW-1185">Reference proteome</keyword>